<accession>A0A6D2KHL8</accession>
<keyword evidence="2" id="KW-1185">Reference proteome</keyword>
<dbReference type="InterPro" id="IPR036047">
    <property type="entry name" value="F-box-like_dom_sf"/>
</dbReference>
<gene>
    <name evidence="1" type="ORF">MERR_LOCUS35958</name>
</gene>
<dbReference type="SUPFAM" id="SSF81383">
    <property type="entry name" value="F-box domain"/>
    <property type="match status" value="1"/>
</dbReference>
<protein>
    <recommendedName>
        <fullName evidence="3">F-box domain-containing protein</fullName>
    </recommendedName>
</protein>
<dbReference type="AlphaFoldDB" id="A0A6D2KHL8"/>
<dbReference type="InterPro" id="IPR001611">
    <property type="entry name" value="Leu-rich_rpt"/>
</dbReference>
<organism evidence="1 2">
    <name type="scientific">Microthlaspi erraticum</name>
    <dbReference type="NCBI Taxonomy" id="1685480"/>
    <lineage>
        <taxon>Eukaryota</taxon>
        <taxon>Viridiplantae</taxon>
        <taxon>Streptophyta</taxon>
        <taxon>Embryophyta</taxon>
        <taxon>Tracheophyta</taxon>
        <taxon>Spermatophyta</taxon>
        <taxon>Magnoliopsida</taxon>
        <taxon>eudicotyledons</taxon>
        <taxon>Gunneridae</taxon>
        <taxon>Pentapetalae</taxon>
        <taxon>rosids</taxon>
        <taxon>malvids</taxon>
        <taxon>Brassicales</taxon>
        <taxon>Brassicaceae</taxon>
        <taxon>Coluteocarpeae</taxon>
        <taxon>Microthlaspi</taxon>
    </lineage>
</organism>
<dbReference type="InterPro" id="IPR032675">
    <property type="entry name" value="LRR_dom_sf"/>
</dbReference>
<dbReference type="SUPFAM" id="SSF52047">
    <property type="entry name" value="RNI-like"/>
    <property type="match status" value="1"/>
</dbReference>
<dbReference type="PANTHER" id="PTHR38926">
    <property type="entry name" value="F-BOX DOMAIN CONTAINING PROTEIN, EXPRESSED"/>
    <property type="match status" value="1"/>
</dbReference>
<dbReference type="EMBL" id="CACVBM020001396">
    <property type="protein sequence ID" value="CAA7048723.1"/>
    <property type="molecule type" value="Genomic_DNA"/>
</dbReference>
<dbReference type="Proteomes" id="UP000467841">
    <property type="component" value="Unassembled WGS sequence"/>
</dbReference>
<dbReference type="Pfam" id="PF13516">
    <property type="entry name" value="LRR_6"/>
    <property type="match status" value="1"/>
</dbReference>
<dbReference type="OrthoDB" id="550575at2759"/>
<proteinExistence type="predicted"/>
<comment type="caution">
    <text evidence="1">The sequence shown here is derived from an EMBL/GenBank/DDBJ whole genome shotgun (WGS) entry which is preliminary data.</text>
</comment>
<reference evidence="1" key="1">
    <citation type="submission" date="2020-01" db="EMBL/GenBank/DDBJ databases">
        <authorList>
            <person name="Mishra B."/>
        </authorList>
    </citation>
    <scope>NUCLEOTIDE SEQUENCE [LARGE SCALE GENOMIC DNA]</scope>
</reference>
<name>A0A6D2KHL8_9BRAS</name>
<dbReference type="Gene3D" id="3.80.10.10">
    <property type="entry name" value="Ribonuclease Inhibitor"/>
    <property type="match status" value="1"/>
</dbReference>
<dbReference type="PANTHER" id="PTHR38926:SF5">
    <property type="entry name" value="F-BOX AND LEUCINE-RICH REPEAT PROTEIN 6"/>
    <property type="match status" value="1"/>
</dbReference>
<evidence type="ECO:0008006" key="3">
    <source>
        <dbReference type="Google" id="ProtNLM"/>
    </source>
</evidence>
<sequence>MGSGLGPDWTELTRECLLNIFSRLSMQERWNGPMLVCKTLMNVCQDPSLNTIFDLETQFLSIPESINLWTSEFEAKVDSTLRSVVDQSQGGLTEIRARHCTNQSISYVAERCPNLEVLWIKYSPRVTVESMRKIALNCPKLKELDISFEISCDCMEMVGNNCKNLEILKRNTMDPSEVERLEHTRSVPYTYLEDLSIMRTMTLGNVDVYTVVRHMRQLKHLELRFSTLTDIALERLCKACSSLEYLDLFGCRNLTSDGVTNSISLLKNLKDIKKPDFEALVFDY</sequence>
<evidence type="ECO:0000313" key="1">
    <source>
        <dbReference type="EMBL" id="CAA7048723.1"/>
    </source>
</evidence>
<dbReference type="InterPro" id="IPR006553">
    <property type="entry name" value="Leu-rich_rpt_Cys-con_subtyp"/>
</dbReference>
<evidence type="ECO:0000313" key="2">
    <source>
        <dbReference type="Proteomes" id="UP000467841"/>
    </source>
</evidence>
<dbReference type="SMART" id="SM00367">
    <property type="entry name" value="LRR_CC"/>
    <property type="match status" value="3"/>
</dbReference>